<dbReference type="PRINTS" id="PR00789">
    <property type="entry name" value="OSIALOPTASE"/>
</dbReference>
<dbReference type="GO" id="GO:0061711">
    <property type="term" value="F:tRNA N(6)-L-threonylcarbamoyladenine synthase activity"/>
    <property type="evidence" value="ECO:0007669"/>
    <property type="project" value="UniProtKB-EC"/>
</dbReference>
<dbReference type="InterPro" id="IPR022450">
    <property type="entry name" value="TsaD"/>
</dbReference>
<evidence type="ECO:0000313" key="10">
    <source>
        <dbReference type="EMBL" id="PKK91820.1"/>
    </source>
</evidence>
<sequence>MKILAIETSCDETAAAIVEDGINILSNIVVSQVDLHALYGGVVPEIASRNHLVKIGEVVNLALREAGLAIESVDALAVTNGPGLVGALLVGLSYAKALAWAKSIPLIPVNHIEAHIYSAFLARNDHQAPLNFPCLALVVSGGHTSIYRLESLEDFSLLGATRDDAAGEAFDKIAQYMGLPYPGGPSVSRAAQNGTHGQITLPMPLHDSPDYDFSFSGLKTAAINYVLSNPGTSVENLSLAFEEAVAGSLMNKFLKAIKKEKPGSAVLCGGVAANRRLREAFQQGCSKRNIPYRIPPLNLCTDNAAMVAGLAFHRKADPNYLIVNAYSTTNHQIARQQPAINGSKNNRSGS</sequence>
<evidence type="ECO:0000313" key="11">
    <source>
        <dbReference type="Proteomes" id="UP000233256"/>
    </source>
</evidence>
<dbReference type="FunFam" id="3.30.420.40:FF:000012">
    <property type="entry name" value="tRNA N6-adenosine threonylcarbamoyltransferase"/>
    <property type="match status" value="1"/>
</dbReference>
<dbReference type="EC" id="2.3.1.234" evidence="8"/>
<feature type="binding site" evidence="8">
    <location>
        <position position="274"/>
    </location>
    <ligand>
        <name>substrate</name>
    </ligand>
</feature>
<dbReference type="EMBL" id="PGXC01000002">
    <property type="protein sequence ID" value="PKK91820.1"/>
    <property type="molecule type" value="Genomic_DNA"/>
</dbReference>
<evidence type="ECO:0000256" key="2">
    <source>
        <dbReference type="ARBA" id="ARBA00022679"/>
    </source>
</evidence>
<name>A0A2N1PU16_9BACT</name>
<dbReference type="CDD" id="cd24133">
    <property type="entry name" value="ASKHA_NBD_TsaD_bac"/>
    <property type="match status" value="1"/>
</dbReference>
<evidence type="ECO:0000259" key="9">
    <source>
        <dbReference type="Pfam" id="PF00814"/>
    </source>
</evidence>
<evidence type="ECO:0000256" key="3">
    <source>
        <dbReference type="ARBA" id="ARBA00022694"/>
    </source>
</evidence>
<evidence type="ECO:0000256" key="7">
    <source>
        <dbReference type="ARBA" id="ARBA00048117"/>
    </source>
</evidence>
<dbReference type="GO" id="GO:0005506">
    <property type="term" value="F:iron ion binding"/>
    <property type="evidence" value="ECO:0007669"/>
    <property type="project" value="UniProtKB-UniRule"/>
</dbReference>
<dbReference type="NCBIfam" id="TIGR03723">
    <property type="entry name" value="T6A_TsaD_YgjD"/>
    <property type="match status" value="1"/>
</dbReference>
<keyword evidence="4 8" id="KW-0479">Metal-binding</keyword>
<comment type="caution">
    <text evidence="8">Lacks conserved residue(s) required for the propagation of feature annotation.</text>
</comment>
<evidence type="ECO:0000256" key="4">
    <source>
        <dbReference type="ARBA" id="ARBA00022723"/>
    </source>
</evidence>
<evidence type="ECO:0000256" key="5">
    <source>
        <dbReference type="ARBA" id="ARBA00023004"/>
    </source>
</evidence>
<comment type="subcellular location">
    <subcellularLocation>
        <location evidence="8">Cytoplasm</location>
    </subcellularLocation>
</comment>
<evidence type="ECO:0000256" key="8">
    <source>
        <dbReference type="HAMAP-Rule" id="MF_01445"/>
    </source>
</evidence>
<dbReference type="InterPro" id="IPR000905">
    <property type="entry name" value="Gcp-like_dom"/>
</dbReference>
<comment type="cofactor">
    <cofactor evidence="8">
        <name>Fe(2+)</name>
        <dbReference type="ChEBI" id="CHEBI:29033"/>
    </cofactor>
    <text evidence="8">Binds 1 Fe(2+) ion per subunit.</text>
</comment>
<dbReference type="Pfam" id="PF00814">
    <property type="entry name" value="TsaD"/>
    <property type="match status" value="1"/>
</dbReference>
<keyword evidence="6 8" id="KW-0012">Acyltransferase</keyword>
<dbReference type="InterPro" id="IPR043129">
    <property type="entry name" value="ATPase_NBD"/>
</dbReference>
<feature type="binding site" evidence="8">
    <location>
        <begin position="138"/>
        <end position="142"/>
    </location>
    <ligand>
        <name>substrate</name>
    </ligand>
</feature>
<comment type="catalytic activity">
    <reaction evidence="7 8">
        <text>L-threonylcarbamoyladenylate + adenosine(37) in tRNA = N(6)-L-threonylcarbamoyladenosine(37) in tRNA + AMP + H(+)</text>
        <dbReference type="Rhea" id="RHEA:37059"/>
        <dbReference type="Rhea" id="RHEA-COMP:10162"/>
        <dbReference type="Rhea" id="RHEA-COMP:10163"/>
        <dbReference type="ChEBI" id="CHEBI:15378"/>
        <dbReference type="ChEBI" id="CHEBI:73682"/>
        <dbReference type="ChEBI" id="CHEBI:74411"/>
        <dbReference type="ChEBI" id="CHEBI:74418"/>
        <dbReference type="ChEBI" id="CHEBI:456215"/>
        <dbReference type="EC" id="2.3.1.234"/>
    </reaction>
</comment>
<protein>
    <recommendedName>
        <fullName evidence="8">tRNA N6-adenosine threonylcarbamoyltransferase</fullName>
        <ecNumber evidence="8">2.3.1.234</ecNumber>
    </recommendedName>
    <alternativeName>
        <fullName evidence="8">N6-L-threonylcarbamoyladenine synthase</fullName>
        <shortName evidence="8">t(6)A synthase</shortName>
    </alternativeName>
    <alternativeName>
        <fullName evidence="8">t(6)A37 threonylcarbamoyladenosine biosynthesis protein TsaD</fullName>
    </alternativeName>
    <alternativeName>
        <fullName evidence="8">tRNA threonylcarbamoyladenosine biosynthesis protein TsaD</fullName>
    </alternativeName>
</protein>
<dbReference type="NCBIfam" id="TIGR00329">
    <property type="entry name" value="gcp_kae1"/>
    <property type="match status" value="1"/>
</dbReference>
<dbReference type="PANTHER" id="PTHR11735">
    <property type="entry name" value="TRNA N6-ADENOSINE THREONYLCARBAMOYLTRANSFERASE"/>
    <property type="match status" value="1"/>
</dbReference>
<evidence type="ECO:0000256" key="1">
    <source>
        <dbReference type="ARBA" id="ARBA00022490"/>
    </source>
</evidence>
<keyword evidence="1 8" id="KW-0963">Cytoplasm</keyword>
<dbReference type="InterPro" id="IPR017861">
    <property type="entry name" value="KAE1/TsaD"/>
</dbReference>
<dbReference type="Proteomes" id="UP000233256">
    <property type="component" value="Unassembled WGS sequence"/>
</dbReference>
<comment type="caution">
    <text evidence="10">The sequence shown here is derived from an EMBL/GenBank/DDBJ whole genome shotgun (WGS) entry which is preliminary data.</text>
</comment>
<proteinExistence type="inferred from homology"/>
<feature type="binding site" evidence="8">
    <location>
        <position position="171"/>
    </location>
    <ligand>
        <name>substrate</name>
    </ligand>
</feature>
<dbReference type="AlphaFoldDB" id="A0A2N1PU16"/>
<keyword evidence="2 8" id="KW-0808">Transferase</keyword>
<keyword evidence="3 8" id="KW-0819">tRNA processing</keyword>
<dbReference type="Gene3D" id="3.30.420.40">
    <property type="match status" value="2"/>
</dbReference>
<comment type="function">
    <text evidence="8">Required for the formation of a threonylcarbamoyl group on adenosine at position 37 (t(6)A37) in tRNAs that read codons beginning with adenine. Is involved in the transfer of the threonylcarbamoyl moiety of threonylcarbamoyl-AMP (TC-AMP) to the N6 group of A37, together with TsaE and TsaB. TsaD likely plays a direct catalytic role in this reaction.</text>
</comment>
<organism evidence="10 11">
    <name type="scientific">Candidatus Wallbacteria bacterium HGW-Wallbacteria-1</name>
    <dbReference type="NCBI Taxonomy" id="2013854"/>
    <lineage>
        <taxon>Bacteria</taxon>
        <taxon>Candidatus Walliibacteriota</taxon>
    </lineage>
</organism>
<accession>A0A2N1PU16</accession>
<dbReference type="FunFam" id="3.30.420.40:FF:000040">
    <property type="entry name" value="tRNA N6-adenosine threonylcarbamoyltransferase"/>
    <property type="match status" value="1"/>
</dbReference>
<feature type="binding site" evidence="8">
    <location>
        <position position="302"/>
    </location>
    <ligand>
        <name>Fe cation</name>
        <dbReference type="ChEBI" id="CHEBI:24875"/>
    </ligand>
</feature>
<feature type="binding site" evidence="8">
    <location>
        <position position="184"/>
    </location>
    <ligand>
        <name>substrate</name>
    </ligand>
</feature>
<reference evidence="10 11" key="1">
    <citation type="journal article" date="2017" name="ISME J.">
        <title>Potential for microbial H2 and metal transformations associated with novel bacteria and archaea in deep terrestrial subsurface sediments.</title>
        <authorList>
            <person name="Hernsdorf A.W."/>
            <person name="Amano Y."/>
            <person name="Miyakawa K."/>
            <person name="Ise K."/>
            <person name="Suzuki Y."/>
            <person name="Anantharaman K."/>
            <person name="Probst A."/>
            <person name="Burstein D."/>
            <person name="Thomas B.C."/>
            <person name="Banfield J.F."/>
        </authorList>
    </citation>
    <scope>NUCLEOTIDE SEQUENCE [LARGE SCALE GENOMIC DNA]</scope>
    <source>
        <strain evidence="10">HGW-Wallbacteria-1</strain>
    </source>
</reference>
<dbReference type="PANTHER" id="PTHR11735:SF6">
    <property type="entry name" value="TRNA N6-ADENOSINE THREONYLCARBAMOYLTRANSFERASE, MITOCHONDRIAL"/>
    <property type="match status" value="1"/>
</dbReference>
<feature type="binding site" evidence="8">
    <location>
        <position position="115"/>
    </location>
    <ligand>
        <name>Fe cation</name>
        <dbReference type="ChEBI" id="CHEBI:24875"/>
    </ligand>
</feature>
<keyword evidence="5 8" id="KW-0408">Iron</keyword>
<evidence type="ECO:0000256" key="6">
    <source>
        <dbReference type="ARBA" id="ARBA00023315"/>
    </source>
</evidence>
<dbReference type="GO" id="GO:0002949">
    <property type="term" value="P:tRNA threonylcarbamoyladenosine modification"/>
    <property type="evidence" value="ECO:0007669"/>
    <property type="project" value="UniProtKB-UniRule"/>
</dbReference>
<gene>
    <name evidence="8 10" type="primary">tsaD</name>
    <name evidence="10" type="ORF">CVV64_03415</name>
</gene>
<comment type="similarity">
    <text evidence="8">Belongs to the KAE1 / TsaD family.</text>
</comment>
<dbReference type="HAMAP" id="MF_01445">
    <property type="entry name" value="TsaD"/>
    <property type="match status" value="1"/>
</dbReference>
<feature type="binding site" evidence="8">
    <location>
        <position position="111"/>
    </location>
    <ligand>
        <name>Fe cation</name>
        <dbReference type="ChEBI" id="CHEBI:24875"/>
    </ligand>
</feature>
<feature type="domain" description="Gcp-like" evidence="9">
    <location>
        <begin position="23"/>
        <end position="308"/>
    </location>
</feature>
<dbReference type="GO" id="GO:0005737">
    <property type="term" value="C:cytoplasm"/>
    <property type="evidence" value="ECO:0007669"/>
    <property type="project" value="UniProtKB-SubCell"/>
</dbReference>
<dbReference type="SUPFAM" id="SSF53067">
    <property type="entry name" value="Actin-like ATPase domain"/>
    <property type="match status" value="1"/>
</dbReference>